<accession>A0A4V3UTN8</accession>
<organism evidence="2 3">
    <name type="scientific">Metallibacterium scheffleri</name>
    <dbReference type="NCBI Taxonomy" id="993689"/>
    <lineage>
        <taxon>Bacteria</taxon>
        <taxon>Pseudomonadati</taxon>
        <taxon>Pseudomonadota</taxon>
        <taxon>Gammaproteobacteria</taxon>
        <taxon>Lysobacterales</taxon>
        <taxon>Rhodanobacteraceae</taxon>
        <taxon>Metallibacterium</taxon>
    </lineage>
</organism>
<dbReference type="EMBL" id="MWQO01000014">
    <property type="protein sequence ID" value="THD11321.1"/>
    <property type="molecule type" value="Genomic_DNA"/>
</dbReference>
<dbReference type="AlphaFoldDB" id="A0A4V3UTN8"/>
<evidence type="ECO:0000256" key="1">
    <source>
        <dbReference type="SAM" id="MobiDB-lite"/>
    </source>
</evidence>
<proteinExistence type="predicted"/>
<dbReference type="Proteomes" id="UP000307749">
    <property type="component" value="Unassembled WGS sequence"/>
</dbReference>
<reference evidence="2 3" key="1">
    <citation type="submission" date="2017-02" db="EMBL/GenBank/DDBJ databases">
        <title>Whole genome sequencing of Metallibacterium scheffleri DSM 24874 (T).</title>
        <authorList>
            <person name="Kumar S."/>
            <person name="Patil P."/>
            <person name="Patil P.B."/>
        </authorList>
    </citation>
    <scope>NUCLEOTIDE SEQUENCE [LARGE SCALE GENOMIC DNA]</scope>
    <source>
        <strain evidence="2 3">DSM 24874</strain>
    </source>
</reference>
<keyword evidence="3" id="KW-1185">Reference proteome</keyword>
<protein>
    <submittedName>
        <fullName evidence="2">Uncharacterized protein</fullName>
    </submittedName>
</protein>
<dbReference type="OrthoDB" id="7068519at2"/>
<evidence type="ECO:0000313" key="3">
    <source>
        <dbReference type="Proteomes" id="UP000307749"/>
    </source>
</evidence>
<sequence>MSQQQGVIKLLNFRDGEYVEQPYKLFSVRLPEFLKRFPPDKGWRVVRSVQSACELSPVLTKLHEAAITAGKSPESLGIPPIPSGFVMTARLLDSQGNEVASGSAFSMGLDLQYAVQSARTGEGDVLRKDFEAGETAAFQRLLAAVGLGGDVLDADESHTIKDMGKTPPASIAPVSTTTPAQSGKTRKSQPQAAGGEASLLGQVNAVPCAPKPGCNTMLAASAGNEVSVVEVGGGAGVVGRGGVDRAGQAQLRSMQQQIGRIAKQLRVDAVPVVTLDEATAELARLGDLVKQAAGKS</sequence>
<feature type="compositionally biased region" description="Polar residues" evidence="1">
    <location>
        <begin position="173"/>
        <end position="191"/>
    </location>
</feature>
<feature type="region of interest" description="Disordered" evidence="1">
    <location>
        <begin position="159"/>
        <end position="196"/>
    </location>
</feature>
<comment type="caution">
    <text evidence="2">The sequence shown here is derived from an EMBL/GenBank/DDBJ whole genome shotgun (WGS) entry which is preliminary data.</text>
</comment>
<dbReference type="STRING" id="993689.GCA_002077135_00223"/>
<name>A0A4V3UTN8_9GAMM</name>
<dbReference type="RefSeq" id="WP_081130265.1">
    <property type="nucleotide sequence ID" value="NZ_LDOS01000005.1"/>
</dbReference>
<evidence type="ECO:0000313" key="2">
    <source>
        <dbReference type="EMBL" id="THD11321.1"/>
    </source>
</evidence>
<gene>
    <name evidence="2" type="ORF">B1806_04160</name>
</gene>